<evidence type="ECO:0000256" key="1">
    <source>
        <dbReference type="SAM" id="Phobius"/>
    </source>
</evidence>
<keyword evidence="1" id="KW-1133">Transmembrane helix</keyword>
<feature type="transmembrane region" description="Helical" evidence="1">
    <location>
        <begin position="41"/>
        <end position="61"/>
    </location>
</feature>
<feature type="transmembrane region" description="Helical" evidence="1">
    <location>
        <begin position="12"/>
        <end position="35"/>
    </location>
</feature>
<dbReference type="RefSeq" id="WP_090375657.1">
    <property type="nucleotide sequence ID" value="NZ_FNLC01000001.1"/>
</dbReference>
<feature type="transmembrane region" description="Helical" evidence="1">
    <location>
        <begin position="188"/>
        <end position="212"/>
    </location>
</feature>
<feature type="transmembrane region" description="Helical" evidence="1">
    <location>
        <begin position="111"/>
        <end position="133"/>
    </location>
</feature>
<feature type="transmembrane region" description="Helical" evidence="1">
    <location>
        <begin position="431"/>
        <end position="450"/>
    </location>
</feature>
<reference evidence="3" key="1">
    <citation type="submission" date="2016-10" db="EMBL/GenBank/DDBJ databases">
        <authorList>
            <person name="Varghese N."/>
            <person name="Submissions S."/>
        </authorList>
    </citation>
    <scope>NUCLEOTIDE SEQUENCE [LARGE SCALE GENOMIC DNA]</scope>
    <source>
        <strain evidence="3">DSM 24767</strain>
    </source>
</reference>
<keyword evidence="1" id="KW-0472">Membrane</keyword>
<sequence length="486" mass="52735">MFGRGVADEVPPAVRFVPILLANLVPLVGVLAYGWEPSTLIVIYALEVILALPLAAVKALFAGQPPRIEELETDEDESDSSVISVGNTDLARKRGSVELVSWLPPVYPRNLPFVGAVLFATVWVVLFVVGALAEIAVGEALTRPEVWLSVAGLMVGQGLETWHDYLRDGRYETASPYAVIETPARQGFFLMAVLLFVAEAGGIAVLATFVAVKLLVDWSAFRATHGGGGRFTGWLSGPENAGELPNPPQLPDGDPDARCRTHTRTVLLTGLLSTLVKPAPFYTGMVLLAWFVTLAVLGSSGEYTIVLTAVVTLGALAALVAFLASKTAEHVLEYAPLEYRRYDDRLVAYDTWVEEPQWSVPIHEIRDVSLVYDRFPDRVFDTRTLEAQMGWGDDETTRELGPVVDVESFVGSFDLPVRTAELTLEPIDRRLAGLAVTPIGVVFAGAGAFAAGPWPLVVALPYVVFGLPFLALVLQLLWRQAYPDPE</sequence>
<dbReference type="OrthoDB" id="169315at2157"/>
<dbReference type="Pfam" id="PF20108">
    <property type="entry name" value="DUF6498"/>
    <property type="match status" value="1"/>
</dbReference>
<keyword evidence="1" id="KW-0812">Transmembrane</keyword>
<dbReference type="Proteomes" id="UP000198848">
    <property type="component" value="Unassembled WGS sequence"/>
</dbReference>
<organism evidence="2 3">
    <name type="scientific">Natronobacterium texcoconense</name>
    <dbReference type="NCBI Taxonomy" id="1095778"/>
    <lineage>
        <taxon>Archaea</taxon>
        <taxon>Methanobacteriati</taxon>
        <taxon>Methanobacteriota</taxon>
        <taxon>Stenosarchaea group</taxon>
        <taxon>Halobacteria</taxon>
        <taxon>Halobacteriales</taxon>
        <taxon>Natrialbaceae</taxon>
        <taxon>Natronobacterium</taxon>
    </lineage>
</organism>
<gene>
    <name evidence="2" type="ORF">SAMN04489842_0052</name>
</gene>
<name>A0A1H0YXW4_NATTX</name>
<evidence type="ECO:0000313" key="2">
    <source>
        <dbReference type="EMBL" id="SDQ20049.1"/>
    </source>
</evidence>
<feature type="transmembrane region" description="Helical" evidence="1">
    <location>
        <begin position="456"/>
        <end position="478"/>
    </location>
</feature>
<evidence type="ECO:0000313" key="3">
    <source>
        <dbReference type="Proteomes" id="UP000198848"/>
    </source>
</evidence>
<dbReference type="AlphaFoldDB" id="A0A1H0YXW4"/>
<dbReference type="EMBL" id="FNLC01000001">
    <property type="protein sequence ID" value="SDQ20049.1"/>
    <property type="molecule type" value="Genomic_DNA"/>
</dbReference>
<protein>
    <submittedName>
        <fullName evidence="2">Uncharacterized protein</fullName>
    </submittedName>
</protein>
<feature type="transmembrane region" description="Helical" evidence="1">
    <location>
        <begin position="303"/>
        <end position="324"/>
    </location>
</feature>
<proteinExistence type="predicted"/>
<dbReference type="InterPro" id="IPR045466">
    <property type="entry name" value="DUF6498"/>
</dbReference>
<keyword evidence="3" id="KW-1185">Reference proteome</keyword>
<accession>A0A1H0YXW4</accession>